<dbReference type="Gene3D" id="3.30.750.44">
    <property type="match status" value="1"/>
</dbReference>
<dbReference type="InterPro" id="IPR005151">
    <property type="entry name" value="Tail-specific_protease"/>
</dbReference>
<dbReference type="OrthoDB" id="9815657at2"/>
<dbReference type="InterPro" id="IPR036034">
    <property type="entry name" value="PDZ_sf"/>
</dbReference>
<evidence type="ECO:0000256" key="1">
    <source>
        <dbReference type="ARBA" id="ARBA00004496"/>
    </source>
</evidence>
<evidence type="ECO:0000256" key="9">
    <source>
        <dbReference type="PIRSR" id="PIRSR036421-3"/>
    </source>
</evidence>
<protein>
    <recommendedName>
        <fullName evidence="7">Tricorn protease homolog</fullName>
        <ecNumber evidence="7">3.4.21.-</ecNumber>
    </recommendedName>
</protein>
<dbReference type="Gene3D" id="2.120.10.60">
    <property type="entry name" value="Tricorn protease N-terminal domain"/>
    <property type="match status" value="2"/>
</dbReference>
<comment type="similarity">
    <text evidence="2 7">Belongs to the peptidase S41B family.</text>
</comment>
<dbReference type="Gene3D" id="2.30.42.10">
    <property type="match status" value="1"/>
</dbReference>
<evidence type="ECO:0000313" key="15">
    <source>
        <dbReference type="Proteomes" id="UP000292884"/>
    </source>
</evidence>
<feature type="chain" id="PRO_5020364941" description="Tricorn protease homolog" evidence="11">
    <location>
        <begin position="20"/>
        <end position="1081"/>
    </location>
</feature>
<organism evidence="14 15">
    <name type="scientific">Pedobacter frigiditerrae</name>
    <dbReference type="NCBI Taxonomy" id="2530452"/>
    <lineage>
        <taxon>Bacteria</taxon>
        <taxon>Pseudomonadati</taxon>
        <taxon>Bacteroidota</taxon>
        <taxon>Sphingobacteriia</taxon>
        <taxon>Sphingobacteriales</taxon>
        <taxon>Sphingobacteriaceae</taxon>
        <taxon>Pedobacter</taxon>
    </lineage>
</organism>
<evidence type="ECO:0000256" key="5">
    <source>
        <dbReference type="ARBA" id="ARBA00022801"/>
    </source>
</evidence>
<evidence type="ECO:0000256" key="8">
    <source>
        <dbReference type="PIRSR" id="PIRSR036421-1"/>
    </source>
</evidence>
<comment type="subcellular location">
    <subcellularLocation>
        <location evidence="1 7">Cytoplasm</location>
    </subcellularLocation>
</comment>
<comment type="caution">
    <text evidence="14">The sequence shown here is derived from an EMBL/GenBank/DDBJ whole genome shotgun (WGS) entry which is preliminary data.</text>
</comment>
<dbReference type="Pfam" id="PF07676">
    <property type="entry name" value="PD40"/>
    <property type="match status" value="2"/>
</dbReference>
<sequence>MKKIFTLFLCSLFAITANAETKPQWMRYPSISPDGSAIIFTFKGDLYKISSAGGTAQQITFHDAHDFMPVWSKDGKQIAFASNRYGNFDIFIMNANGGSAKRLTYHSADEFPYSFTFDNKAVVFGGVRQDEAIHRQFPTGSQPELYSVATEGSRINQIFTIPAEYVQSSSDGAKMIYHDKKGGENEWRKHHKSSVARAVWLYDKKTNKHQQISSFYGENRNPVFADQEKSIYYLSEQSGNFNIHKMPLSANAKNQQITNFKTFPVRFLSSSNDGLLSFGYDGEIFTLKPGQQPKKVEVAITTQDKNNNESFIAINGGVREMAVSPDGKEVAFIARGEVFVTSADGKMTKRVTNTSEQERFVDFAPDGKSIIYSSERNGKWRIYEVKKARKEEPYFFASTVLEEKPLVSNDKDNYMPSISPDGKRIAYIEDRRALRVMEIGTKQAVTLLSPDELFYMQDGDQYFTWSPDSQWLLATYRPTMSNGEVVLLDAKGKLPMRNLTKSGFGDGNAKWVNGGKQMLWFSNRDGMKSQANSGSSQRDVYGMFFTKDAWDRFNLDKEDFALLKEMETTQKKAKDEADKKAEKEKGTKPVKPDSTIKFDWDGMEMRKARLTIHSSSLSDAVITKDGEKLFYLASFEKGTNLWSTNLRTKETKMEIALDGMGGSLMWDKAQKNLYLLSGGRVSKINTENNKREPITIEGEVQVNAEAEREYMFEHVWLRNKGMFYTADMHGADWNALKPAYKKYLPSIGNSYEFAEMLSELLGELNVSHSGARYGSSAPGDDATASLGVLLNYSHKGDGILIDEILAGGPLDRAANTVAKKGMIIEKIDGQLIESNQDIAKYLNRKAGQLTLLEILNPKNGERQQLTMKPIPLALENQLLYRRWVKTNQAEVDSLSKGQLGYVHIPGMSDGPYRNVYEEMMGKYADKKAVIVDTRFNGGGDLVSDLAMFFTGQKFLDYATDKRSVGGEPTFRWTKPTLAMFNEANYSDGHCFSCGYKDLKIGKTVGMPVPGTCSFAGWETLIDGTRWGSIPISAKNKAGEWLENNETKPDIQVKNMPGMIDQGKDEQLLAAIKELLTEVKPK</sequence>
<dbReference type="InterPro" id="IPR011659">
    <property type="entry name" value="WD40"/>
</dbReference>
<dbReference type="SUPFAM" id="SSF50156">
    <property type="entry name" value="PDZ domain-like"/>
    <property type="match status" value="1"/>
</dbReference>
<dbReference type="Gene3D" id="2.120.10.30">
    <property type="entry name" value="TolB, C-terminal domain"/>
    <property type="match status" value="1"/>
</dbReference>
<dbReference type="AlphaFoldDB" id="A0A4R0MYB8"/>
<proteinExistence type="inferred from homology"/>
<evidence type="ECO:0000256" key="2">
    <source>
        <dbReference type="ARBA" id="ARBA00008524"/>
    </source>
</evidence>
<dbReference type="RefSeq" id="WP_131552843.1">
    <property type="nucleotide sequence ID" value="NZ_SJSK01000002.1"/>
</dbReference>
<dbReference type="Gene3D" id="3.90.226.10">
    <property type="entry name" value="2-enoyl-CoA Hydratase, Chain A, domain 1"/>
    <property type="match status" value="1"/>
</dbReference>
<feature type="active site" description="Charge relay system" evidence="8">
    <location>
        <position position="1042"/>
    </location>
</feature>
<dbReference type="InterPro" id="IPR028204">
    <property type="entry name" value="Tricorn_C1"/>
</dbReference>
<dbReference type="SUPFAM" id="SSF52096">
    <property type="entry name" value="ClpP/crotonase"/>
    <property type="match status" value="1"/>
</dbReference>
<evidence type="ECO:0000256" key="4">
    <source>
        <dbReference type="ARBA" id="ARBA00022670"/>
    </source>
</evidence>
<feature type="region of interest" description="Disordered" evidence="10">
    <location>
        <begin position="571"/>
        <end position="594"/>
    </location>
</feature>
<dbReference type="Pfam" id="PF03572">
    <property type="entry name" value="Peptidase_S41"/>
    <property type="match status" value="1"/>
</dbReference>
<keyword evidence="5 7" id="KW-0378">Hydrolase</keyword>
<evidence type="ECO:0000256" key="10">
    <source>
        <dbReference type="SAM" id="MobiDB-lite"/>
    </source>
</evidence>
<evidence type="ECO:0000259" key="13">
    <source>
        <dbReference type="Pfam" id="PF14684"/>
    </source>
</evidence>
<dbReference type="InterPro" id="IPR011042">
    <property type="entry name" value="6-blade_b-propeller_TolB-like"/>
</dbReference>
<keyword evidence="3 7" id="KW-0963">Cytoplasm</keyword>
<dbReference type="Proteomes" id="UP000292884">
    <property type="component" value="Unassembled WGS sequence"/>
</dbReference>
<dbReference type="EC" id="3.4.21.-" evidence="7"/>
<feature type="signal peptide" evidence="11">
    <location>
        <begin position="1"/>
        <end position="19"/>
    </location>
</feature>
<evidence type="ECO:0000313" key="14">
    <source>
        <dbReference type="EMBL" id="TCC91903.1"/>
    </source>
</evidence>
<reference evidence="14 15" key="1">
    <citation type="submission" date="2019-02" db="EMBL/GenBank/DDBJ databases">
        <title>Pedobacter sp. RP-1-13 sp. nov., isolated from Arctic soil.</title>
        <authorList>
            <person name="Dahal R.H."/>
        </authorList>
    </citation>
    <scope>NUCLEOTIDE SEQUENCE [LARGE SCALE GENOMIC DNA]</scope>
    <source>
        <strain evidence="14 15">RP-1-13</strain>
    </source>
</reference>
<comment type="function">
    <text evidence="7">Degrades oligopeptides.</text>
</comment>
<evidence type="ECO:0000256" key="11">
    <source>
        <dbReference type="SAM" id="SignalP"/>
    </source>
</evidence>
<feature type="site" description="Transition state stabilizer; via amide nitrogen" evidence="9">
    <location>
        <position position="987"/>
    </location>
</feature>
<dbReference type="GO" id="GO:0008236">
    <property type="term" value="F:serine-type peptidase activity"/>
    <property type="evidence" value="ECO:0007669"/>
    <property type="project" value="UniProtKB-UniRule"/>
</dbReference>
<dbReference type="Pfam" id="PF14684">
    <property type="entry name" value="Tricorn_C1"/>
    <property type="match status" value="1"/>
</dbReference>
<accession>A0A4R0MYB8</accession>
<dbReference type="PANTHER" id="PTHR43253:SF1">
    <property type="entry name" value="TRICORN PROTEASE HOMOLOG 2-RELATED"/>
    <property type="match status" value="1"/>
</dbReference>
<keyword evidence="6 7" id="KW-0720">Serine protease</keyword>
<keyword evidence="15" id="KW-1185">Reference proteome</keyword>
<feature type="domain" description="Tail specific protease" evidence="12">
    <location>
        <begin position="899"/>
        <end position="1052"/>
    </location>
</feature>
<dbReference type="InterPro" id="IPR012393">
    <property type="entry name" value="Tricorn_protease"/>
</dbReference>
<name>A0A4R0MYB8_9SPHI</name>
<dbReference type="GO" id="GO:0006508">
    <property type="term" value="P:proteolysis"/>
    <property type="evidence" value="ECO:0007669"/>
    <property type="project" value="UniProtKB-UniRule"/>
</dbReference>
<evidence type="ECO:0000259" key="12">
    <source>
        <dbReference type="Pfam" id="PF03572"/>
    </source>
</evidence>
<dbReference type="SUPFAM" id="SSF82171">
    <property type="entry name" value="DPP6 N-terminal domain-like"/>
    <property type="match status" value="1"/>
</dbReference>
<dbReference type="PIRSF" id="PIRSF036421">
    <property type="entry name" value="Tricorn_protease"/>
    <property type="match status" value="1"/>
</dbReference>
<feature type="domain" description="Tricorn protease C1" evidence="13">
    <location>
        <begin position="705"/>
        <end position="762"/>
    </location>
</feature>
<dbReference type="Pfam" id="PF26549">
    <property type="entry name" value="Tricorn_N"/>
    <property type="match status" value="1"/>
</dbReference>
<dbReference type="InterPro" id="IPR029045">
    <property type="entry name" value="ClpP/crotonase-like_dom_sf"/>
</dbReference>
<gene>
    <name evidence="14" type="ORF">EZ428_09140</name>
</gene>
<evidence type="ECO:0000256" key="6">
    <source>
        <dbReference type="ARBA" id="ARBA00022825"/>
    </source>
</evidence>
<evidence type="ECO:0000256" key="3">
    <source>
        <dbReference type="ARBA" id="ARBA00022490"/>
    </source>
</evidence>
<keyword evidence="11" id="KW-0732">Signal</keyword>
<feature type="active site" description="Charge relay system" evidence="8">
    <location>
        <position position="768"/>
    </location>
</feature>
<feature type="active site" description="Nucleophile" evidence="8">
    <location>
        <position position="986"/>
    </location>
</feature>
<keyword evidence="4 7" id="KW-0645">Protease</keyword>
<dbReference type="GO" id="GO:0005737">
    <property type="term" value="C:cytoplasm"/>
    <property type="evidence" value="ECO:0007669"/>
    <property type="project" value="UniProtKB-SubCell"/>
</dbReference>
<dbReference type="CDD" id="cd07562">
    <property type="entry name" value="Peptidase_S41_TRI"/>
    <property type="match status" value="1"/>
</dbReference>
<dbReference type="SUPFAM" id="SSF69304">
    <property type="entry name" value="Tricorn protease N-terminal domain"/>
    <property type="match status" value="1"/>
</dbReference>
<dbReference type="PANTHER" id="PTHR43253">
    <property type="entry name" value="TRICORN PROTEASE HOMOLOG 2-RELATED"/>
    <property type="match status" value="1"/>
</dbReference>
<dbReference type="EMBL" id="SJSK01000002">
    <property type="protein sequence ID" value="TCC91903.1"/>
    <property type="molecule type" value="Genomic_DNA"/>
</dbReference>
<evidence type="ECO:0000256" key="7">
    <source>
        <dbReference type="PIRNR" id="PIRNR036421"/>
    </source>
</evidence>